<evidence type="ECO:0000313" key="2">
    <source>
        <dbReference type="Proteomes" id="UP000494111"/>
    </source>
</evidence>
<organism evidence="1 2">
    <name type="scientific">Achromobacter deleyi</name>
    <dbReference type="NCBI Taxonomy" id="1353891"/>
    <lineage>
        <taxon>Bacteria</taxon>
        <taxon>Pseudomonadati</taxon>
        <taxon>Pseudomonadota</taxon>
        <taxon>Betaproteobacteria</taxon>
        <taxon>Burkholderiales</taxon>
        <taxon>Alcaligenaceae</taxon>
        <taxon>Achromobacter</taxon>
    </lineage>
</organism>
<gene>
    <name evidence="1" type="ORF">LMG3458_03098</name>
</gene>
<dbReference type="Pfam" id="PF14316">
    <property type="entry name" value="DUF4381"/>
    <property type="match status" value="1"/>
</dbReference>
<protein>
    <submittedName>
        <fullName evidence="1">Uncharacterized protein</fullName>
    </submittedName>
</protein>
<dbReference type="Proteomes" id="UP000494111">
    <property type="component" value="Unassembled WGS sequence"/>
</dbReference>
<dbReference type="AlphaFoldDB" id="A0A6S7AYD9"/>
<reference evidence="1 2" key="1">
    <citation type="submission" date="2020-04" db="EMBL/GenBank/DDBJ databases">
        <authorList>
            <person name="De Canck E."/>
        </authorList>
    </citation>
    <scope>NUCLEOTIDE SEQUENCE [LARGE SCALE GENOMIC DNA]</scope>
    <source>
        <strain evidence="1 2">LMG 3458</strain>
    </source>
</reference>
<dbReference type="EMBL" id="CADIJO010000009">
    <property type="protein sequence ID" value="CAB3708904.1"/>
    <property type="molecule type" value="Genomic_DNA"/>
</dbReference>
<proteinExistence type="predicted"/>
<sequence length="83" mass="8976">MLKRTALAAQPATARAQVAPLAGAAWLAYLERSAGQRFPGDAPQLLTQLAYAPDEAVRQLDRAALTQLIQSCRAWMVNHHVAP</sequence>
<accession>A0A6S7AYD9</accession>
<evidence type="ECO:0000313" key="1">
    <source>
        <dbReference type="EMBL" id="CAB3708904.1"/>
    </source>
</evidence>
<dbReference type="InterPro" id="IPR025489">
    <property type="entry name" value="DUF4381"/>
</dbReference>
<name>A0A6S7AYD9_9BURK</name>